<gene>
    <name evidence="4" type="ORF">CWS20_14220</name>
</gene>
<dbReference type="Proteomes" id="UP000233343">
    <property type="component" value="Unassembled WGS sequence"/>
</dbReference>
<name>A0A2N0ZFR8_9BACI</name>
<evidence type="ECO:0000313" key="5">
    <source>
        <dbReference type="Proteomes" id="UP000233343"/>
    </source>
</evidence>
<dbReference type="PANTHER" id="PTHR30576:SF0">
    <property type="entry name" value="UNDECAPRENYL-PHOSPHATE N-ACETYLGALACTOSAMINYL 1-PHOSPHATE TRANSFERASE-RELATED"/>
    <property type="match status" value="1"/>
</dbReference>
<dbReference type="InterPro" id="IPR003362">
    <property type="entry name" value="Bact_transf"/>
</dbReference>
<keyword evidence="2" id="KW-1133">Transmembrane helix</keyword>
<feature type="transmembrane region" description="Helical" evidence="2">
    <location>
        <begin position="12"/>
        <end position="34"/>
    </location>
</feature>
<evidence type="ECO:0000259" key="3">
    <source>
        <dbReference type="Pfam" id="PF02397"/>
    </source>
</evidence>
<accession>A0A2N0ZFR8</accession>
<evidence type="ECO:0000313" key="4">
    <source>
        <dbReference type="EMBL" id="PKG28360.1"/>
    </source>
</evidence>
<keyword evidence="4" id="KW-0808">Transferase</keyword>
<reference evidence="4 5" key="1">
    <citation type="journal article" date="2010" name="Int. J. Syst. Evol. Microbiol.">
        <title>Bacillus horneckiae sp. nov., isolated from a spacecraft-assembly clean room.</title>
        <authorList>
            <person name="Vaishampayan P."/>
            <person name="Probst A."/>
            <person name="Krishnamurthi S."/>
            <person name="Ghosh S."/>
            <person name="Osman S."/>
            <person name="McDowall A."/>
            <person name="Ruckmani A."/>
            <person name="Mayilraj S."/>
            <person name="Venkateswaran K."/>
        </authorList>
    </citation>
    <scope>NUCLEOTIDE SEQUENCE [LARGE SCALE GENOMIC DNA]</scope>
    <source>
        <strain evidence="5">1PO1SC</strain>
    </source>
</reference>
<proteinExistence type="inferred from homology"/>
<dbReference type="PANTHER" id="PTHR30576">
    <property type="entry name" value="COLANIC BIOSYNTHESIS UDP-GLUCOSE LIPID CARRIER TRANSFERASE"/>
    <property type="match status" value="1"/>
</dbReference>
<comment type="caution">
    <text evidence="4">The sequence shown here is derived from an EMBL/GenBank/DDBJ whole genome shotgun (WGS) entry which is preliminary data.</text>
</comment>
<protein>
    <submittedName>
        <fullName evidence="4">Sugar transferase</fullName>
    </submittedName>
</protein>
<dbReference type="RefSeq" id="WP_066189321.1">
    <property type="nucleotide sequence ID" value="NZ_JARMMB010000015.1"/>
</dbReference>
<evidence type="ECO:0000256" key="1">
    <source>
        <dbReference type="ARBA" id="ARBA00006464"/>
    </source>
</evidence>
<keyword evidence="2" id="KW-0472">Membrane</keyword>
<dbReference type="EMBL" id="PISD01000030">
    <property type="protein sequence ID" value="PKG28360.1"/>
    <property type="molecule type" value="Genomic_DNA"/>
</dbReference>
<dbReference type="GO" id="GO:0016780">
    <property type="term" value="F:phosphotransferase activity, for other substituted phosphate groups"/>
    <property type="evidence" value="ECO:0007669"/>
    <property type="project" value="TreeGrafter"/>
</dbReference>
<comment type="similarity">
    <text evidence="1">Belongs to the bacterial sugar transferase family.</text>
</comment>
<dbReference type="AlphaFoldDB" id="A0A2N0ZFR8"/>
<sequence length="212" mass="24722">MYKKLLKRLLDILIGLVALPFIILLILILSPFIYLEDRGPVFYNAERRGLNGKVFKMYKFRSMYVNAPDIRNDDSSTYNGDTDFRVTKIGRFLRKTSLDEVPQFLNVLKGDMSLIGPRPNLTTKSLESFNKIEWKRISVRPGITGYNQAYFRNSIPQKEKYINDCYYVDHISFWLDIKIIFQTVNTVLLAKNINTNSIKKKGIEIGNHNDRK</sequence>
<evidence type="ECO:0000256" key="2">
    <source>
        <dbReference type="SAM" id="Phobius"/>
    </source>
</evidence>
<keyword evidence="2" id="KW-0812">Transmembrane</keyword>
<feature type="domain" description="Bacterial sugar transferase" evidence="3">
    <location>
        <begin position="7"/>
        <end position="188"/>
    </location>
</feature>
<keyword evidence="5" id="KW-1185">Reference proteome</keyword>
<dbReference type="Pfam" id="PF02397">
    <property type="entry name" value="Bac_transf"/>
    <property type="match status" value="1"/>
</dbReference>
<organism evidence="4 5">
    <name type="scientific">Cytobacillus horneckiae</name>
    <dbReference type="NCBI Taxonomy" id="549687"/>
    <lineage>
        <taxon>Bacteria</taxon>
        <taxon>Bacillati</taxon>
        <taxon>Bacillota</taxon>
        <taxon>Bacilli</taxon>
        <taxon>Bacillales</taxon>
        <taxon>Bacillaceae</taxon>
        <taxon>Cytobacillus</taxon>
    </lineage>
</organism>